<proteinExistence type="predicted"/>
<evidence type="ECO:0000313" key="2">
    <source>
        <dbReference type="Proteomes" id="UP000237271"/>
    </source>
</evidence>
<dbReference type="Proteomes" id="UP000237271">
    <property type="component" value="Unassembled WGS sequence"/>
</dbReference>
<evidence type="ECO:0000313" key="1">
    <source>
        <dbReference type="EMBL" id="POM62732.1"/>
    </source>
</evidence>
<dbReference type="EMBL" id="NCKW01015507">
    <property type="protein sequence ID" value="POM62732.1"/>
    <property type="molecule type" value="Genomic_DNA"/>
</dbReference>
<gene>
    <name evidence="1" type="ORF">PHPALM_28071</name>
</gene>
<name>A0A2P4XAZ7_9STRA</name>
<dbReference type="AlphaFoldDB" id="A0A2P4XAZ7"/>
<accession>A0A2P4XAZ7</accession>
<protein>
    <submittedName>
        <fullName evidence="1">Uncharacterized protein</fullName>
    </submittedName>
</protein>
<comment type="caution">
    <text evidence="1">The sequence shown here is derived from an EMBL/GenBank/DDBJ whole genome shotgun (WGS) entry which is preliminary data.</text>
</comment>
<reference evidence="1 2" key="1">
    <citation type="journal article" date="2017" name="Genome Biol. Evol.">
        <title>Phytophthora megakarya and P. palmivora, closely related causal agents of cacao black pod rot, underwent increases in genome sizes and gene numbers by different mechanisms.</title>
        <authorList>
            <person name="Ali S.S."/>
            <person name="Shao J."/>
            <person name="Lary D.J."/>
            <person name="Kronmiller B."/>
            <person name="Shen D."/>
            <person name="Strem M.D."/>
            <person name="Amoako-Attah I."/>
            <person name="Akrofi A.Y."/>
            <person name="Begoude B.A."/>
            <person name="Ten Hoopen G.M."/>
            <person name="Coulibaly K."/>
            <person name="Kebe B.I."/>
            <person name="Melnick R.L."/>
            <person name="Guiltinan M.J."/>
            <person name="Tyler B.M."/>
            <person name="Meinhardt L.W."/>
            <person name="Bailey B.A."/>
        </authorList>
    </citation>
    <scope>NUCLEOTIDE SEQUENCE [LARGE SCALE GENOMIC DNA]</scope>
    <source>
        <strain evidence="2">sbr112.9</strain>
    </source>
</reference>
<keyword evidence="2" id="KW-1185">Reference proteome</keyword>
<organism evidence="1 2">
    <name type="scientific">Phytophthora palmivora</name>
    <dbReference type="NCBI Taxonomy" id="4796"/>
    <lineage>
        <taxon>Eukaryota</taxon>
        <taxon>Sar</taxon>
        <taxon>Stramenopiles</taxon>
        <taxon>Oomycota</taxon>
        <taxon>Peronosporomycetes</taxon>
        <taxon>Peronosporales</taxon>
        <taxon>Peronosporaceae</taxon>
        <taxon>Phytophthora</taxon>
    </lineage>
</organism>
<sequence>MVMWARTTPTQKTRNAQHSETCSKLRKWKRCSVSDVEEDELVYIPPFQRDHTSWPEFERSLKKYIVKRRNASLKSQIQYVGIPEKDIPLVPQEADPYQRKYIFTHG</sequence>
<dbReference type="OrthoDB" id="90859at2759"/>